<dbReference type="PATRIC" id="fig|556287.8.peg.469"/>
<dbReference type="AlphaFoldDB" id="A0A0F4VHI5"/>
<dbReference type="Proteomes" id="UP000033731">
    <property type="component" value="Unassembled WGS sequence"/>
</dbReference>
<organism evidence="2 3">
    <name type="scientific">Candidatus Liberibacter solanacearum</name>
    <dbReference type="NCBI Taxonomy" id="556287"/>
    <lineage>
        <taxon>Bacteria</taxon>
        <taxon>Pseudomonadati</taxon>
        <taxon>Pseudomonadota</taxon>
        <taxon>Alphaproteobacteria</taxon>
        <taxon>Hyphomicrobiales</taxon>
        <taxon>Rhizobiaceae</taxon>
        <taxon>Liberibacter</taxon>
    </lineage>
</organism>
<evidence type="ECO:0000256" key="1">
    <source>
        <dbReference type="SAM" id="SignalP"/>
    </source>
</evidence>
<comment type="caution">
    <text evidence="2">The sequence shown here is derived from an EMBL/GenBank/DDBJ whole genome shotgun (WGS) entry which is preliminary data.</text>
</comment>
<name>A0A0F4VHI5_9HYPH</name>
<dbReference type="RefSeq" id="WP_045960726.1">
    <property type="nucleotide sequence ID" value="NZ_JMTK01000002.1"/>
</dbReference>
<evidence type="ECO:0000313" key="3">
    <source>
        <dbReference type="Proteomes" id="UP000033731"/>
    </source>
</evidence>
<feature type="chain" id="PRO_5009767660" description="Lipoprotein" evidence="1">
    <location>
        <begin position="25"/>
        <end position="67"/>
    </location>
</feature>
<evidence type="ECO:0000313" key="2">
    <source>
        <dbReference type="EMBL" id="KJZ81774.1"/>
    </source>
</evidence>
<keyword evidence="1" id="KW-0732">Signal</keyword>
<evidence type="ECO:0008006" key="4">
    <source>
        <dbReference type="Google" id="ProtNLM"/>
    </source>
</evidence>
<protein>
    <recommendedName>
        <fullName evidence="4">Lipoprotein</fullName>
    </recommendedName>
</protein>
<sequence length="67" mass="7558">MKTVKYYIPLFSLLSIALSSCNSTEEPPPPPQSLTNHVADTIKHQVEKKVQKVADKIEKELKPKVLQ</sequence>
<keyword evidence="3" id="KW-1185">Reference proteome</keyword>
<feature type="signal peptide" evidence="1">
    <location>
        <begin position="1"/>
        <end position="24"/>
    </location>
</feature>
<gene>
    <name evidence="2" type="ORF">DJ66_0498</name>
</gene>
<dbReference type="PROSITE" id="PS51257">
    <property type="entry name" value="PROKAR_LIPOPROTEIN"/>
    <property type="match status" value="1"/>
</dbReference>
<proteinExistence type="predicted"/>
<accession>A0A0F4VHI5</accession>
<reference evidence="2 3" key="1">
    <citation type="journal article" date="2015" name="Phytopathology">
        <title>Genomes of Candidatus Liberibacter solanacearum haplotype A from New Zealand and the USA suggest significant genome plasticity in the species.</title>
        <authorList>
            <person name="Thompson S.M."/>
            <person name="Johnson C.P."/>
            <person name="Lu A.Y."/>
            <person name="Frampton R.A."/>
            <person name="Sullivan K.L."/>
            <person name="Fiers M.W."/>
            <person name="Crowhurst R.N."/>
            <person name="Pitman A.R."/>
            <person name="Scott I."/>
            <person name="Gudmestad N.C."/>
            <person name="Smith G.R."/>
        </authorList>
    </citation>
    <scope>NUCLEOTIDE SEQUENCE [LARGE SCALE GENOMIC DNA]</scope>
    <source>
        <strain evidence="2 3">LsoNZ1</strain>
    </source>
</reference>
<dbReference type="EMBL" id="JMTK01000002">
    <property type="protein sequence ID" value="KJZ81774.1"/>
    <property type="molecule type" value="Genomic_DNA"/>
</dbReference>